<organism evidence="3 4">
    <name type="scientific">Mycobacterium saskatchewanense</name>
    <dbReference type="NCBI Taxonomy" id="220927"/>
    <lineage>
        <taxon>Bacteria</taxon>
        <taxon>Bacillati</taxon>
        <taxon>Actinomycetota</taxon>
        <taxon>Actinomycetes</taxon>
        <taxon>Mycobacteriales</taxon>
        <taxon>Mycobacteriaceae</taxon>
        <taxon>Mycobacterium</taxon>
        <taxon>Mycobacterium simiae complex</taxon>
    </lineage>
</organism>
<dbReference type="Proteomes" id="UP000193387">
    <property type="component" value="Unassembled WGS sequence"/>
</dbReference>
<reference evidence="3 4" key="1">
    <citation type="submission" date="2016-01" db="EMBL/GenBank/DDBJ databases">
        <title>The new phylogeny of the genus Mycobacterium.</title>
        <authorList>
            <person name="Tarcisio F."/>
            <person name="Conor M."/>
            <person name="Antonella G."/>
            <person name="Elisabetta G."/>
            <person name="Giulia F.S."/>
            <person name="Sara T."/>
            <person name="Anna F."/>
            <person name="Clotilde B."/>
            <person name="Roberto B."/>
            <person name="Veronica D.S."/>
            <person name="Fabio R."/>
            <person name="Monica P."/>
            <person name="Olivier J."/>
            <person name="Enrico T."/>
            <person name="Nicola S."/>
        </authorList>
    </citation>
    <scope>NUCLEOTIDE SEQUENCE [LARGE SCALE GENOMIC DNA]</scope>
    <source>
        <strain evidence="3 4">DSM 44616</strain>
    </source>
</reference>
<name>A0AAJ3TUY5_9MYCO</name>
<dbReference type="InterPro" id="IPR038332">
    <property type="entry name" value="PPE_sf"/>
</dbReference>
<dbReference type="PANTHER" id="PTHR46766">
    <property type="entry name" value="GLUTAMINE-RICH PROTEIN 2"/>
    <property type="match status" value="1"/>
</dbReference>
<evidence type="ECO:0000313" key="3">
    <source>
        <dbReference type="EMBL" id="ORW71486.1"/>
    </source>
</evidence>
<dbReference type="AlphaFoldDB" id="A0AAJ3TUY5"/>
<evidence type="ECO:0000259" key="2">
    <source>
        <dbReference type="Pfam" id="PF00823"/>
    </source>
</evidence>
<dbReference type="SUPFAM" id="SSF140459">
    <property type="entry name" value="PE/PPE dimer-like"/>
    <property type="match status" value="1"/>
</dbReference>
<comment type="caution">
    <text evidence="3">The sequence shown here is derived from an EMBL/GenBank/DDBJ whole genome shotgun (WGS) entry which is preliminary data.</text>
</comment>
<dbReference type="GO" id="GO:0052572">
    <property type="term" value="P:response to host immune response"/>
    <property type="evidence" value="ECO:0007669"/>
    <property type="project" value="TreeGrafter"/>
</dbReference>
<sequence>MDFGMLPPEITSALIHSGPGAGSLVEASGVWRALAIDVEEALPGYAAELWSLGEAWRGPSAAAMVQAVEPYLAWLRATAQQCEQVGTSLLAAASAFEAARSSIALPAEVAANRARLAQLLATNWLGNNLVPIAETEAQYEGMWVRNSAAMYRYQAASAQALDLPQFSSPPAIVNPAAAAAQTVTAAAPVAAAPVQSPLGDLLTSLLSTPLGFNPQKGWFGLLNAYANQFIAGGIPINLLSYLAQLGSSQTLQNVGGDIAQGLGEGESALGAVANGLSGAARAVGSVSAPTAATGVGVLVGKLMMPPSVVGVVPGAQVPVQLASAASPLPTGEFGLPAIQMPPFRMPQPAAGARKREGRDYDNIELGLELKGTVMHRPPSAG</sequence>
<proteinExistence type="inferred from homology"/>
<keyword evidence="4" id="KW-1185">Reference proteome</keyword>
<evidence type="ECO:0000256" key="1">
    <source>
        <dbReference type="ARBA" id="ARBA00010652"/>
    </source>
</evidence>
<dbReference type="Pfam" id="PF00823">
    <property type="entry name" value="PPE"/>
    <property type="match status" value="1"/>
</dbReference>
<dbReference type="EMBL" id="LQPR01000029">
    <property type="protein sequence ID" value="ORW71486.1"/>
    <property type="molecule type" value="Genomic_DNA"/>
</dbReference>
<dbReference type="RefSeq" id="WP_085255924.1">
    <property type="nucleotide sequence ID" value="NZ_AP022573.1"/>
</dbReference>
<feature type="domain" description="PPE" evidence="2">
    <location>
        <begin position="2"/>
        <end position="161"/>
    </location>
</feature>
<dbReference type="InterPro" id="IPR000030">
    <property type="entry name" value="PPE_dom"/>
</dbReference>
<dbReference type="Gene3D" id="1.20.1260.20">
    <property type="entry name" value="PPE superfamily"/>
    <property type="match status" value="1"/>
</dbReference>
<gene>
    <name evidence="3" type="ORF">AWC23_13805</name>
</gene>
<protein>
    <recommendedName>
        <fullName evidence="2">PPE domain-containing protein</fullName>
    </recommendedName>
</protein>
<comment type="similarity">
    <text evidence="1">Belongs to the mycobacterial PPE family.</text>
</comment>
<dbReference type="PANTHER" id="PTHR46766:SF1">
    <property type="entry name" value="GLUTAMINE-RICH PROTEIN 2"/>
    <property type="match status" value="1"/>
</dbReference>
<evidence type="ECO:0000313" key="4">
    <source>
        <dbReference type="Proteomes" id="UP000193387"/>
    </source>
</evidence>
<accession>A0AAJ3TUY5</accession>